<dbReference type="GO" id="GO:0042586">
    <property type="term" value="F:peptide deformylase activity"/>
    <property type="evidence" value="ECO:0007669"/>
    <property type="project" value="UniProtKB-UniRule"/>
</dbReference>
<proteinExistence type="inferred from homology"/>
<comment type="caution">
    <text evidence="3">The sequence shown here is derived from an EMBL/GenBank/DDBJ whole genome shotgun (WGS) entry which is preliminary data.</text>
</comment>
<dbReference type="PIRSF" id="PIRSF004749">
    <property type="entry name" value="Pep_def"/>
    <property type="match status" value="1"/>
</dbReference>
<protein>
    <recommendedName>
        <fullName evidence="2">Peptide deformylase</fullName>
        <shortName evidence="2">PDF</shortName>
        <ecNumber evidence="2">3.5.1.88</ecNumber>
    </recommendedName>
    <alternativeName>
        <fullName evidence="2">Polypeptide deformylase</fullName>
    </alternativeName>
</protein>
<dbReference type="CDD" id="cd00487">
    <property type="entry name" value="Pep_deformylase"/>
    <property type="match status" value="1"/>
</dbReference>
<name>A0A1F5ISS8_9BACT</name>
<comment type="catalytic activity">
    <reaction evidence="2">
        <text>N-terminal N-formyl-L-methionyl-[peptide] + H2O = N-terminal L-methionyl-[peptide] + formate</text>
        <dbReference type="Rhea" id="RHEA:24420"/>
        <dbReference type="Rhea" id="RHEA-COMP:10639"/>
        <dbReference type="Rhea" id="RHEA-COMP:10640"/>
        <dbReference type="ChEBI" id="CHEBI:15377"/>
        <dbReference type="ChEBI" id="CHEBI:15740"/>
        <dbReference type="ChEBI" id="CHEBI:49298"/>
        <dbReference type="ChEBI" id="CHEBI:64731"/>
        <dbReference type="EC" id="3.5.1.88"/>
    </reaction>
</comment>
<reference evidence="3 4" key="1">
    <citation type="journal article" date="2016" name="Nat. Commun.">
        <title>Thousands of microbial genomes shed light on interconnected biogeochemical processes in an aquifer system.</title>
        <authorList>
            <person name="Anantharaman K."/>
            <person name="Brown C.T."/>
            <person name="Hug L.A."/>
            <person name="Sharon I."/>
            <person name="Castelle C.J."/>
            <person name="Probst A.J."/>
            <person name="Thomas B.C."/>
            <person name="Singh A."/>
            <person name="Wilkins M.J."/>
            <person name="Karaoz U."/>
            <person name="Brodie E.L."/>
            <person name="Williams K.H."/>
            <person name="Hubbard S.S."/>
            <person name="Banfield J.F."/>
        </authorList>
    </citation>
    <scope>NUCLEOTIDE SEQUENCE [LARGE SCALE GENOMIC DNA]</scope>
</reference>
<dbReference type="PRINTS" id="PR01576">
    <property type="entry name" value="PDEFORMYLASE"/>
</dbReference>
<gene>
    <name evidence="2" type="primary">def</name>
    <name evidence="3" type="ORF">A2871_00785</name>
</gene>
<comment type="cofactor">
    <cofactor evidence="2">
        <name>Fe(2+)</name>
        <dbReference type="ChEBI" id="CHEBI:29033"/>
    </cofactor>
    <text evidence="2">Binds 1 Fe(2+) ion.</text>
</comment>
<dbReference type="Pfam" id="PF01327">
    <property type="entry name" value="Pep_deformylase"/>
    <property type="match status" value="1"/>
</dbReference>
<dbReference type="AlphaFoldDB" id="A0A1F5ISS8"/>
<sequence>MNSIFLKPNDPRLRKIAQEIPEDLIDSAATKKIIETMLKAAYGEQKDSRKPVMVGLAASQIGISRRIILVDVKADGRGKVGDLRVYINPKIIWQSKKAGEWYEGCYSTGRICGIVSRPASIKIQALNLQSRIVKSNPIRDWKIKLVEEKWTGYTARIFQHEIDHLDGKLFVDHIKNPDHLHWVEENEFPIYRNKQTWRNWPKKHPLPLA</sequence>
<feature type="binding site" evidence="2">
    <location>
        <position position="105"/>
    </location>
    <ligand>
        <name>Fe cation</name>
        <dbReference type="ChEBI" id="CHEBI:24875"/>
    </ligand>
</feature>
<dbReference type="InterPro" id="IPR036821">
    <property type="entry name" value="Peptide_deformylase_sf"/>
</dbReference>
<dbReference type="HAMAP" id="MF_00163">
    <property type="entry name" value="Pep_deformylase"/>
    <property type="match status" value="1"/>
</dbReference>
<comment type="similarity">
    <text evidence="1 2">Belongs to the polypeptide deformylase family.</text>
</comment>
<dbReference type="GO" id="GO:0006412">
    <property type="term" value="P:translation"/>
    <property type="evidence" value="ECO:0007669"/>
    <property type="project" value="UniProtKB-UniRule"/>
</dbReference>
<dbReference type="GO" id="GO:0046872">
    <property type="term" value="F:metal ion binding"/>
    <property type="evidence" value="ECO:0007669"/>
    <property type="project" value="UniProtKB-KW"/>
</dbReference>
<evidence type="ECO:0000313" key="4">
    <source>
        <dbReference type="Proteomes" id="UP000176336"/>
    </source>
</evidence>
<dbReference type="EC" id="3.5.1.88" evidence="2"/>
<feature type="binding site" evidence="2">
    <location>
        <position position="160"/>
    </location>
    <ligand>
        <name>Fe cation</name>
        <dbReference type="ChEBI" id="CHEBI:24875"/>
    </ligand>
</feature>
<keyword evidence="2" id="KW-0479">Metal-binding</keyword>
<dbReference type="PANTHER" id="PTHR10458">
    <property type="entry name" value="PEPTIDE DEFORMYLASE"/>
    <property type="match status" value="1"/>
</dbReference>
<dbReference type="Proteomes" id="UP000176336">
    <property type="component" value="Unassembled WGS sequence"/>
</dbReference>
<keyword evidence="2" id="KW-0408">Iron</keyword>
<feature type="active site" evidence="2">
    <location>
        <position position="161"/>
    </location>
</feature>
<evidence type="ECO:0000313" key="3">
    <source>
        <dbReference type="EMBL" id="OGE19370.1"/>
    </source>
</evidence>
<feature type="binding site" evidence="2">
    <location>
        <position position="164"/>
    </location>
    <ligand>
        <name>Fe cation</name>
        <dbReference type="ChEBI" id="CHEBI:24875"/>
    </ligand>
</feature>
<dbReference type="EMBL" id="MFCR01000003">
    <property type="protein sequence ID" value="OGE19370.1"/>
    <property type="molecule type" value="Genomic_DNA"/>
</dbReference>
<dbReference type="PANTHER" id="PTHR10458:SF22">
    <property type="entry name" value="PEPTIDE DEFORMYLASE"/>
    <property type="match status" value="1"/>
</dbReference>
<organism evidence="3 4">
    <name type="scientific">Candidatus Daviesbacteria bacterium RIFCSPHIGHO2_01_FULL_41_23</name>
    <dbReference type="NCBI Taxonomy" id="1797764"/>
    <lineage>
        <taxon>Bacteria</taxon>
        <taxon>Candidatus Daviesiibacteriota</taxon>
    </lineage>
</organism>
<comment type="function">
    <text evidence="2">Removes the formyl group from the N-terminal Met of newly synthesized proteins. Requires at least a dipeptide for an efficient rate of reaction. N-terminal L-methionine is a prerequisite for activity but the enzyme has broad specificity at other positions.</text>
</comment>
<dbReference type="InterPro" id="IPR023635">
    <property type="entry name" value="Peptide_deformylase"/>
</dbReference>
<evidence type="ECO:0000256" key="2">
    <source>
        <dbReference type="HAMAP-Rule" id="MF_00163"/>
    </source>
</evidence>
<keyword evidence="2" id="KW-0378">Hydrolase</keyword>
<accession>A0A1F5ISS8</accession>
<dbReference type="SUPFAM" id="SSF56420">
    <property type="entry name" value="Peptide deformylase"/>
    <property type="match status" value="1"/>
</dbReference>
<dbReference type="Gene3D" id="3.90.45.10">
    <property type="entry name" value="Peptide deformylase"/>
    <property type="match status" value="1"/>
</dbReference>
<keyword evidence="2" id="KW-0648">Protein biosynthesis</keyword>
<evidence type="ECO:0000256" key="1">
    <source>
        <dbReference type="ARBA" id="ARBA00010759"/>
    </source>
</evidence>